<dbReference type="EMBL" id="JAFKGL010000012">
    <property type="protein sequence ID" value="MBN9412720.1"/>
    <property type="molecule type" value="Genomic_DNA"/>
</dbReference>
<evidence type="ECO:0000256" key="3">
    <source>
        <dbReference type="ARBA" id="ARBA00022692"/>
    </source>
</evidence>
<feature type="transmembrane region" description="Helical" evidence="6">
    <location>
        <begin position="538"/>
        <end position="556"/>
    </location>
</feature>
<feature type="transmembrane region" description="Helical" evidence="6">
    <location>
        <begin position="50"/>
        <end position="68"/>
    </location>
</feature>
<dbReference type="InterPro" id="IPR052159">
    <property type="entry name" value="Competence_DNA_uptake"/>
</dbReference>
<evidence type="ECO:0000256" key="6">
    <source>
        <dbReference type="SAM" id="Phobius"/>
    </source>
</evidence>
<sequence>MAASFLATKSPQFLRAKLIAERTQWVVWSPVGIGTGILSYFGMQTEPSGWIGLIGLLCSFISLISLRIFKSEHFGAYCLVLMSFTLCLGFSAAQLRTYSVGTYLFHYPSRVQTIEGEIKKIEQMPKSLRLTLQNVTLAPIKLKHPLGRVRINFKGKNLQERRDFIPGQKVKFKGVLLPPNAPVAPGAYDFRKKAFFEKISAVGYGITFPEINKDYGPQGIKEKLITELTRMRHSLTKYLKITIGGDSGAIAAALITGDRSGISEELREDFANSGLAHILAISGLHLSIVAGLVFLVFRKGLSFIPWLTLRYPIKKWAAAFAIILTFFYLVICDFAIPAQRSFMMTAIILVAVITDRTAITLRNVALAAIVILLVLPESIISPSFQMSFSAVIALVSGYEILKKPLEHWRTTYRQWWQTLLFYLFGITFSTILATIATTPYIVYTFNRFTLHALPANIICIPLLSFIIMPSLVLYLVISSFSSASYLALFLQKIIGFMTEIAHTISSWPGSTLLVPSIPSHILLIFTLSFLWICLWKTSWRWWGGGGMIIAFILTSFSPKPDIFMAGDKNLICLLDVEGKGWVNSLQAGRFARENWLKMVALQDVQKFSEDLEEQPVGIHITRKSYLISKNGKTVMILKDSQEKDFQDIKSDLEIRPSVKEVTDSSTLITGYELKMKGGHLIWMTKSGVKVRTVSDDVGTRPWSLKIKE</sequence>
<reference evidence="9" key="1">
    <citation type="submission" date="2021-02" db="EMBL/GenBank/DDBJ databases">
        <title>Thiocyanate and organic carbon inputs drive convergent selection for specific autotrophic Afipia and Thiobacillus strains within complex microbiomes.</title>
        <authorList>
            <person name="Huddy R.J."/>
            <person name="Sachdeva R."/>
            <person name="Kadzinga F."/>
            <person name="Kantor R.S."/>
            <person name="Harrison S.T.L."/>
            <person name="Banfield J.F."/>
        </authorList>
    </citation>
    <scope>NUCLEOTIDE SEQUENCE</scope>
    <source>
        <strain evidence="9">SCN18_10_11_15_R4_P_38_20</strain>
    </source>
</reference>
<proteinExistence type="predicted"/>
<name>A0A8J7TTB8_9PROT</name>
<dbReference type="InterPro" id="IPR004477">
    <property type="entry name" value="ComEC_N"/>
</dbReference>
<dbReference type="PANTHER" id="PTHR30619">
    <property type="entry name" value="DNA INTERNALIZATION/COMPETENCE PROTEIN COMEC/REC2"/>
    <property type="match status" value="1"/>
</dbReference>
<dbReference type="InterPro" id="IPR025405">
    <property type="entry name" value="DUF4131"/>
</dbReference>
<keyword evidence="2" id="KW-1003">Cell membrane</keyword>
<comment type="caution">
    <text evidence="9">The sequence shown here is derived from an EMBL/GenBank/DDBJ whole genome shotgun (WGS) entry which is preliminary data.</text>
</comment>
<feature type="transmembrane region" description="Helical" evidence="6">
    <location>
        <begin position="342"/>
        <end position="375"/>
    </location>
</feature>
<feature type="transmembrane region" description="Helical" evidence="6">
    <location>
        <begin position="74"/>
        <end position="93"/>
    </location>
</feature>
<comment type="subcellular location">
    <subcellularLocation>
        <location evidence="1">Cell membrane</location>
        <topology evidence="1">Multi-pass membrane protein</topology>
    </subcellularLocation>
</comment>
<feature type="transmembrane region" description="Helical" evidence="6">
    <location>
        <begin position="275"/>
        <end position="297"/>
    </location>
</feature>
<feature type="transmembrane region" description="Helical" evidence="6">
    <location>
        <begin position="317"/>
        <end position="336"/>
    </location>
</feature>
<evidence type="ECO:0000256" key="4">
    <source>
        <dbReference type="ARBA" id="ARBA00022989"/>
    </source>
</evidence>
<gene>
    <name evidence="9" type="ORF">J0H12_02180</name>
</gene>
<dbReference type="NCBIfam" id="TIGR00360">
    <property type="entry name" value="ComEC_N-term"/>
    <property type="match status" value="1"/>
</dbReference>
<feature type="domain" description="DUF4131" evidence="8">
    <location>
        <begin position="50"/>
        <end position="204"/>
    </location>
</feature>
<evidence type="ECO:0000259" key="7">
    <source>
        <dbReference type="Pfam" id="PF03772"/>
    </source>
</evidence>
<dbReference type="Proteomes" id="UP000664414">
    <property type="component" value="Unassembled WGS sequence"/>
</dbReference>
<keyword evidence="4 6" id="KW-1133">Transmembrane helix</keyword>
<evidence type="ECO:0000313" key="10">
    <source>
        <dbReference type="Proteomes" id="UP000664414"/>
    </source>
</evidence>
<accession>A0A8J7TTB8</accession>
<dbReference type="Pfam" id="PF13567">
    <property type="entry name" value="DUF4131"/>
    <property type="match status" value="1"/>
</dbReference>
<organism evidence="9 10">
    <name type="scientific">Candidatus Paracaedimonas acanthamoebae</name>
    <dbReference type="NCBI Taxonomy" id="244581"/>
    <lineage>
        <taxon>Bacteria</taxon>
        <taxon>Pseudomonadati</taxon>
        <taxon>Pseudomonadota</taxon>
        <taxon>Alphaproteobacteria</taxon>
        <taxon>Holosporales</taxon>
        <taxon>Caedimonadaceae</taxon>
        <taxon>Candidatus Paracaedimonas</taxon>
    </lineage>
</organism>
<evidence type="ECO:0000256" key="5">
    <source>
        <dbReference type="ARBA" id="ARBA00023136"/>
    </source>
</evidence>
<evidence type="ECO:0000256" key="2">
    <source>
        <dbReference type="ARBA" id="ARBA00022475"/>
    </source>
</evidence>
<feature type="transmembrane region" description="Helical" evidence="6">
    <location>
        <begin position="483"/>
        <end position="500"/>
    </location>
</feature>
<dbReference type="Pfam" id="PF03772">
    <property type="entry name" value="Competence"/>
    <property type="match status" value="1"/>
</dbReference>
<feature type="domain" description="ComEC/Rec2-related protein" evidence="7">
    <location>
        <begin position="254"/>
        <end position="537"/>
    </location>
</feature>
<dbReference type="AlphaFoldDB" id="A0A8J7TTB8"/>
<dbReference type="GO" id="GO:0005886">
    <property type="term" value="C:plasma membrane"/>
    <property type="evidence" value="ECO:0007669"/>
    <property type="project" value="UniProtKB-SubCell"/>
</dbReference>
<feature type="transmembrane region" description="Helical" evidence="6">
    <location>
        <begin position="421"/>
        <end position="443"/>
    </location>
</feature>
<feature type="transmembrane region" description="Helical" evidence="6">
    <location>
        <begin position="455"/>
        <end position="477"/>
    </location>
</feature>
<evidence type="ECO:0000313" key="9">
    <source>
        <dbReference type="EMBL" id="MBN9412720.1"/>
    </source>
</evidence>
<protein>
    <submittedName>
        <fullName evidence="9">ComEC/Rec2 family competence protein</fullName>
    </submittedName>
</protein>
<keyword evidence="3 6" id="KW-0812">Transmembrane</keyword>
<dbReference type="PANTHER" id="PTHR30619:SF1">
    <property type="entry name" value="RECOMBINATION PROTEIN 2"/>
    <property type="match status" value="1"/>
</dbReference>
<feature type="transmembrane region" description="Helical" evidence="6">
    <location>
        <begin position="512"/>
        <end position="532"/>
    </location>
</feature>
<evidence type="ECO:0000259" key="8">
    <source>
        <dbReference type="Pfam" id="PF13567"/>
    </source>
</evidence>
<evidence type="ECO:0000256" key="1">
    <source>
        <dbReference type="ARBA" id="ARBA00004651"/>
    </source>
</evidence>
<keyword evidence="5 6" id="KW-0472">Membrane</keyword>
<feature type="transmembrane region" description="Helical" evidence="6">
    <location>
        <begin position="25"/>
        <end position="43"/>
    </location>
</feature>